<feature type="chain" id="PRO_5046105205" description="Secreted protein" evidence="2">
    <location>
        <begin position="24"/>
        <end position="369"/>
    </location>
</feature>
<feature type="signal peptide" evidence="2">
    <location>
        <begin position="1"/>
        <end position="23"/>
    </location>
</feature>
<evidence type="ECO:0000256" key="1">
    <source>
        <dbReference type="SAM" id="MobiDB-lite"/>
    </source>
</evidence>
<dbReference type="Proteomes" id="UP001365128">
    <property type="component" value="Unassembled WGS sequence"/>
</dbReference>
<dbReference type="EMBL" id="JBBPDW010000043">
    <property type="protein sequence ID" value="KAK7534462.1"/>
    <property type="molecule type" value="Genomic_DNA"/>
</dbReference>
<evidence type="ECO:0008006" key="5">
    <source>
        <dbReference type="Google" id="ProtNLM"/>
    </source>
</evidence>
<evidence type="ECO:0000256" key="2">
    <source>
        <dbReference type="SAM" id="SignalP"/>
    </source>
</evidence>
<name>A0ABR1LGW5_9PEZI</name>
<proteinExistence type="predicted"/>
<feature type="region of interest" description="Disordered" evidence="1">
    <location>
        <begin position="197"/>
        <end position="300"/>
    </location>
</feature>
<protein>
    <recommendedName>
        <fullName evidence="5">Secreted protein</fullName>
    </recommendedName>
</protein>
<evidence type="ECO:0000313" key="3">
    <source>
        <dbReference type="EMBL" id="KAK7534462.1"/>
    </source>
</evidence>
<comment type="caution">
    <text evidence="3">The sequence shown here is derived from an EMBL/GenBank/DDBJ whole genome shotgun (WGS) entry which is preliminary data.</text>
</comment>
<feature type="region of interest" description="Disordered" evidence="1">
    <location>
        <begin position="32"/>
        <end position="53"/>
    </location>
</feature>
<gene>
    <name evidence="3" type="ORF">IWX46DRAFT_584417</name>
</gene>
<dbReference type="PROSITE" id="PS51257">
    <property type="entry name" value="PROKAR_LIPOPROTEIN"/>
    <property type="match status" value="1"/>
</dbReference>
<organism evidence="3 4">
    <name type="scientific">Phyllosticta citricarpa</name>
    <dbReference type="NCBI Taxonomy" id="55181"/>
    <lineage>
        <taxon>Eukaryota</taxon>
        <taxon>Fungi</taxon>
        <taxon>Dikarya</taxon>
        <taxon>Ascomycota</taxon>
        <taxon>Pezizomycotina</taxon>
        <taxon>Dothideomycetes</taxon>
        <taxon>Dothideomycetes incertae sedis</taxon>
        <taxon>Botryosphaeriales</taxon>
        <taxon>Phyllostictaceae</taxon>
        <taxon>Phyllosticta</taxon>
    </lineage>
</organism>
<keyword evidence="2" id="KW-0732">Signal</keyword>
<keyword evidence="4" id="KW-1185">Reference proteome</keyword>
<evidence type="ECO:0000313" key="4">
    <source>
        <dbReference type="Proteomes" id="UP001365128"/>
    </source>
</evidence>
<reference evidence="3 4" key="1">
    <citation type="submission" date="2024-04" db="EMBL/GenBank/DDBJ databases">
        <title>Phyllosticta paracitricarpa is synonymous to the EU quarantine fungus P. citricarpa based on phylogenomic analyses.</title>
        <authorList>
            <consortium name="Lawrence Berkeley National Laboratory"/>
            <person name="Van Ingen-Buijs V.A."/>
            <person name="Van Westerhoven A.C."/>
            <person name="Haridas S."/>
            <person name="Skiadas P."/>
            <person name="Martin F."/>
            <person name="Groenewald J.Z."/>
            <person name="Crous P.W."/>
            <person name="Seidl M.F."/>
        </authorList>
    </citation>
    <scope>NUCLEOTIDE SEQUENCE [LARGE SCALE GENOMIC DNA]</scope>
    <source>
        <strain evidence="3 4">CBS 122670</strain>
    </source>
</reference>
<accession>A0ABR1LGW5</accession>
<sequence length="369" mass="39779">MRSLICWLGVGVGVGVGCSVVHGQPSAAVVGQHHGAGAHWPHRRQRHTASQAHSTSRLGQAWYVFFGVTDEEALRRRACQPSAGAYHECSANHRAQPTAMGLDAPTAHGVARLSFSITRPKRGRSSVAWGSAPKNAAIQGPRAISGPSLQRTAFARVQDHRPQVPNIKDVKILCVVFLIVCQRRAPGCIIEGERDSFKTRSQGAPRPSPPLTVRLHEKAPEPNSRSSPHLSTACGTPATPPTQFQPPVSRLPRFSSSVPLPFLGVGQGRGHPRPPSQPRAVATGRHGAARRAQLSRSGNGRCRCGKFVNTTSRSIGRRETPPKSQLHRLSWRYPGSPPKTLVRDEHPWQAFPAPPFSRSATACAVSSFA</sequence>
<feature type="compositionally biased region" description="Polar residues" evidence="1">
    <location>
        <begin position="223"/>
        <end position="234"/>
    </location>
</feature>